<feature type="domain" description="AMP-binding enzyme C-terminal" evidence="2">
    <location>
        <begin position="413"/>
        <end position="488"/>
    </location>
</feature>
<proteinExistence type="predicted"/>
<dbReference type="PANTHER" id="PTHR43767">
    <property type="entry name" value="LONG-CHAIN-FATTY-ACID--COA LIGASE"/>
    <property type="match status" value="1"/>
</dbReference>
<dbReference type="RefSeq" id="WP_207134452.1">
    <property type="nucleotide sequence ID" value="NZ_JAFLNA010000007.1"/>
</dbReference>
<dbReference type="Pfam" id="PF13193">
    <property type="entry name" value="AMP-binding_C"/>
    <property type="match status" value="1"/>
</dbReference>
<dbReference type="EMBL" id="JAFLNA010000007">
    <property type="protein sequence ID" value="MBO0131927.1"/>
    <property type="molecule type" value="Genomic_DNA"/>
</dbReference>
<dbReference type="InterPro" id="IPR042099">
    <property type="entry name" value="ANL_N_sf"/>
</dbReference>
<feature type="domain" description="AMP-dependent synthetase/ligase" evidence="1">
    <location>
        <begin position="9"/>
        <end position="362"/>
    </location>
</feature>
<dbReference type="InterPro" id="IPR050237">
    <property type="entry name" value="ATP-dep_AMP-bd_enzyme"/>
</dbReference>
<gene>
    <name evidence="3" type="ORF">JZX89_14360</name>
</gene>
<dbReference type="InterPro" id="IPR000873">
    <property type="entry name" value="AMP-dep_synth/lig_dom"/>
</dbReference>
<dbReference type="InterPro" id="IPR025110">
    <property type="entry name" value="AMP-bd_C"/>
</dbReference>
<evidence type="ECO:0000259" key="1">
    <source>
        <dbReference type="Pfam" id="PF00501"/>
    </source>
</evidence>
<dbReference type="Gene3D" id="3.40.50.12780">
    <property type="entry name" value="N-terminal domain of ligase-like"/>
    <property type="match status" value="1"/>
</dbReference>
<dbReference type="Pfam" id="PF00501">
    <property type="entry name" value="AMP-binding"/>
    <property type="match status" value="1"/>
</dbReference>
<evidence type="ECO:0000259" key="2">
    <source>
        <dbReference type="Pfam" id="PF13193"/>
    </source>
</evidence>
<dbReference type="Proteomes" id="UP000664699">
    <property type="component" value="Unassembled WGS sequence"/>
</dbReference>
<keyword evidence="4" id="KW-1185">Reference proteome</keyword>
<evidence type="ECO:0000313" key="4">
    <source>
        <dbReference type="Proteomes" id="UP000664699"/>
    </source>
</evidence>
<dbReference type="InterPro" id="IPR045851">
    <property type="entry name" value="AMP-bd_C_sf"/>
</dbReference>
<dbReference type="Gene3D" id="3.30.300.30">
    <property type="match status" value="1"/>
</dbReference>
<reference evidence="3 4" key="1">
    <citation type="submission" date="2021-03" db="EMBL/GenBank/DDBJ databases">
        <title>Whole genome sequence of Agrobacterium sp. strain Rnr.</title>
        <authorList>
            <person name="Mafakheri H."/>
            <person name="Taghavi S.M."/>
            <person name="Nemanja K."/>
            <person name="Osdaghi E."/>
        </authorList>
    </citation>
    <scope>NUCLEOTIDE SEQUENCE [LARGE SCALE GENOMIC DNA]</scope>
    <source>
        <strain evidence="3 4">Rnr</strain>
    </source>
</reference>
<name>A0ABS3EIW1_9HYPH</name>
<accession>A0ABS3EIW1</accession>
<sequence>MFNLSRYLARNAEASPNAEAVVYKDIRLDWRSLDARVRHLAFGLKQRGIGDGSIVALLMKNSLAYIELIYAIGHIGGVVLPLNFRLSAEEVTYISTHAGAQLILADDVFAPVAVECGLPVISVDEAGQRDIGAMLVPADRGRNTTDMIPRGRDDVFRLMYTSGTTARPKGVVHTYDNYYWKCYDHVLALGLGTATRLLIVGPLYHVGGCDLPGLAVHLAGGMIVVQRDFDPCAVMDAIARERIDGVWLAPVMTNDILALPDPAPCGSLRWCIAGGERTPESRIRSFMERFPSARYIDAYGMTETCSGDTMMDPGRELDKIGSVGRPLRFIELDIRDDNGNRLAAGEDGEICMRGPKVMREYWRDPEATAAAFHADGFLRSGDVGRVDDEGFLFITDRQKDMIISGGENIASSEVERVIYQHPAVKEAAIFARPHPRWGEIAVAAVVLAPDGRLDFAQLSEHCQKSLAKFKCPKDLVFLPALPRNPSGKVLKRVLRDLDGQGQLATATDNTDQV</sequence>
<dbReference type="SUPFAM" id="SSF56801">
    <property type="entry name" value="Acetyl-CoA synthetase-like"/>
    <property type="match status" value="1"/>
</dbReference>
<organism evidence="3 4">
    <name type="scientific">Agrobacterium burrii</name>
    <dbReference type="NCBI Taxonomy" id="2815339"/>
    <lineage>
        <taxon>Bacteria</taxon>
        <taxon>Pseudomonadati</taxon>
        <taxon>Pseudomonadota</taxon>
        <taxon>Alphaproteobacteria</taxon>
        <taxon>Hyphomicrobiales</taxon>
        <taxon>Rhizobiaceae</taxon>
        <taxon>Rhizobium/Agrobacterium group</taxon>
        <taxon>Agrobacterium</taxon>
        <taxon>Agrobacterium tumefaciens complex</taxon>
    </lineage>
</organism>
<evidence type="ECO:0000313" key="3">
    <source>
        <dbReference type="EMBL" id="MBO0131927.1"/>
    </source>
</evidence>
<protein>
    <submittedName>
        <fullName evidence="3">AMP-binding protein</fullName>
    </submittedName>
</protein>
<comment type="caution">
    <text evidence="3">The sequence shown here is derived from an EMBL/GenBank/DDBJ whole genome shotgun (WGS) entry which is preliminary data.</text>
</comment>
<dbReference type="PANTHER" id="PTHR43767:SF1">
    <property type="entry name" value="NONRIBOSOMAL PEPTIDE SYNTHASE PES1 (EUROFUNG)-RELATED"/>
    <property type="match status" value="1"/>
</dbReference>